<dbReference type="STRING" id="665126.ABB55_05015"/>
<evidence type="ECO:0000256" key="16">
    <source>
        <dbReference type="ARBA" id="ARBA00032853"/>
    </source>
</evidence>
<evidence type="ECO:0000256" key="6">
    <source>
        <dbReference type="ARBA" id="ARBA00015850"/>
    </source>
</evidence>
<keyword evidence="9 19" id="KW-0808">Transferase</keyword>
<dbReference type="HAMAP" id="MF_00719">
    <property type="entry name" value="CobS"/>
    <property type="match status" value="1"/>
</dbReference>
<comment type="catalytic activity">
    <reaction evidence="18 19">
        <text>alpha-ribazole 5'-phosphate + adenosylcob(III)inamide-GDP = adenosylcob(III)alamin 5'-phosphate + GMP + H(+)</text>
        <dbReference type="Rhea" id="RHEA:23560"/>
        <dbReference type="ChEBI" id="CHEBI:15378"/>
        <dbReference type="ChEBI" id="CHEBI:57918"/>
        <dbReference type="ChEBI" id="CHEBI:58115"/>
        <dbReference type="ChEBI" id="CHEBI:60487"/>
        <dbReference type="ChEBI" id="CHEBI:60493"/>
        <dbReference type="EC" id="2.7.8.26"/>
    </reaction>
</comment>
<comment type="caution">
    <text evidence="20">The sequence shown here is derived from an EMBL/GenBank/DDBJ whole genome shotgun (WGS) entry which is preliminary data.</text>
</comment>
<evidence type="ECO:0000256" key="12">
    <source>
        <dbReference type="ARBA" id="ARBA00022989"/>
    </source>
</evidence>
<keyword evidence="21" id="KW-1185">Reference proteome</keyword>
<comment type="similarity">
    <text evidence="4 19">Belongs to the CobS family.</text>
</comment>
<dbReference type="PANTHER" id="PTHR34148">
    <property type="entry name" value="ADENOSYLCOBINAMIDE-GDP RIBAZOLETRANSFERASE"/>
    <property type="match status" value="1"/>
</dbReference>
<dbReference type="NCBIfam" id="TIGR00317">
    <property type="entry name" value="cobS"/>
    <property type="match status" value="1"/>
</dbReference>
<feature type="transmembrane region" description="Helical" evidence="19">
    <location>
        <begin position="205"/>
        <end position="221"/>
    </location>
</feature>
<evidence type="ECO:0000256" key="11">
    <source>
        <dbReference type="ARBA" id="ARBA00022842"/>
    </source>
</evidence>
<evidence type="ECO:0000256" key="1">
    <source>
        <dbReference type="ARBA" id="ARBA00001946"/>
    </source>
</evidence>
<name>A0A0N8GFZ3_9HYPH</name>
<evidence type="ECO:0000256" key="17">
    <source>
        <dbReference type="ARBA" id="ARBA00048623"/>
    </source>
</evidence>
<protein>
    <recommendedName>
        <fullName evidence="6 19">Adenosylcobinamide-GDP ribazoletransferase</fullName>
        <ecNumber evidence="5 19">2.7.8.26</ecNumber>
    </recommendedName>
    <alternativeName>
        <fullName evidence="16 19">Cobalamin synthase</fullName>
    </alternativeName>
    <alternativeName>
        <fullName evidence="15 19">Cobalamin-5'-phosphate synthase</fullName>
    </alternativeName>
</protein>
<feature type="transmembrane region" description="Helical" evidence="19">
    <location>
        <begin position="58"/>
        <end position="79"/>
    </location>
</feature>
<dbReference type="GO" id="GO:0005886">
    <property type="term" value="C:plasma membrane"/>
    <property type="evidence" value="ECO:0007669"/>
    <property type="project" value="UniProtKB-SubCell"/>
</dbReference>
<comment type="subcellular location">
    <subcellularLocation>
        <location evidence="2 19">Cell membrane</location>
        <topology evidence="2 19">Multi-pass membrane protein</topology>
    </subcellularLocation>
</comment>
<dbReference type="UniPathway" id="UPA00148">
    <property type="reaction ID" value="UER00238"/>
</dbReference>
<feature type="transmembrane region" description="Helical" evidence="19">
    <location>
        <begin position="163"/>
        <end position="185"/>
    </location>
</feature>
<dbReference type="Proteomes" id="UP000048984">
    <property type="component" value="Unassembled WGS sequence"/>
</dbReference>
<dbReference type="GO" id="GO:0009236">
    <property type="term" value="P:cobalamin biosynthetic process"/>
    <property type="evidence" value="ECO:0007669"/>
    <property type="project" value="UniProtKB-UniRule"/>
</dbReference>
<evidence type="ECO:0000256" key="15">
    <source>
        <dbReference type="ARBA" id="ARBA00032605"/>
    </source>
</evidence>
<keyword evidence="11 19" id="KW-0460">Magnesium</keyword>
<feature type="transmembrane region" description="Helical" evidence="19">
    <location>
        <begin position="227"/>
        <end position="246"/>
    </location>
</feature>
<dbReference type="InterPro" id="IPR003805">
    <property type="entry name" value="CobS"/>
</dbReference>
<evidence type="ECO:0000256" key="19">
    <source>
        <dbReference type="HAMAP-Rule" id="MF_00719"/>
    </source>
</evidence>
<evidence type="ECO:0000256" key="13">
    <source>
        <dbReference type="ARBA" id="ARBA00023136"/>
    </source>
</evidence>
<evidence type="ECO:0000256" key="3">
    <source>
        <dbReference type="ARBA" id="ARBA00004663"/>
    </source>
</evidence>
<dbReference type="GO" id="GO:0008818">
    <property type="term" value="F:cobalamin 5'-phosphate synthase activity"/>
    <property type="evidence" value="ECO:0007669"/>
    <property type="project" value="UniProtKB-UniRule"/>
</dbReference>
<dbReference type="AlphaFoldDB" id="A0A0N8GFZ3"/>
<evidence type="ECO:0000256" key="2">
    <source>
        <dbReference type="ARBA" id="ARBA00004651"/>
    </source>
</evidence>
<evidence type="ECO:0000256" key="9">
    <source>
        <dbReference type="ARBA" id="ARBA00022679"/>
    </source>
</evidence>
<feature type="transmembrane region" description="Helical" evidence="19">
    <location>
        <begin position="85"/>
        <end position="102"/>
    </location>
</feature>
<sequence length="276" mass="27019">MGPRPPAPHRDGAAGRPVARALADLAGMIRFFSRIPVPPLSALDDPAALPDFARAVRLLPLAGLVVGLPAALVLGLLGATGLPPLAVAGLALAVGLATTGALHEDGLADLADGFGGGASRDRKLEIMKDSRIGAYGAAALMLALLIRAALLAGLLAARGAPGAALTLLAAAALSRAFAITLMAFLPPARATGASHAAGMIPRKTAAIAVGLGIVLAGPLAALHGPAFAPLAGIVLAALAVGLLGLLSRRQIGGQTGDVIGGAQQVAEIAFLAALTA</sequence>
<keyword evidence="8 19" id="KW-0169">Cobalamin biosynthesis</keyword>
<keyword evidence="13 19" id="KW-0472">Membrane</keyword>
<accession>A0A0N8GFZ3</accession>
<dbReference type="EC" id="2.7.8.26" evidence="5 19"/>
<keyword evidence="7 19" id="KW-1003">Cell membrane</keyword>
<dbReference type="GO" id="GO:0051073">
    <property type="term" value="F:adenosylcobinamide-GDP ribazoletransferase activity"/>
    <property type="evidence" value="ECO:0007669"/>
    <property type="project" value="UniProtKB-UniRule"/>
</dbReference>
<dbReference type="PANTHER" id="PTHR34148:SF1">
    <property type="entry name" value="ADENOSYLCOBINAMIDE-GDP RIBAZOLETRANSFERASE"/>
    <property type="match status" value="1"/>
</dbReference>
<evidence type="ECO:0000313" key="21">
    <source>
        <dbReference type="Proteomes" id="UP000048984"/>
    </source>
</evidence>
<comment type="function">
    <text evidence="14 19">Joins adenosylcobinamide-GDP and alpha-ribazole to generate adenosylcobalamin (Ado-cobalamin). Also synthesizes adenosylcobalamin 5'-phosphate from adenosylcobinamide-GDP and alpha-ribazole 5'-phosphate.</text>
</comment>
<evidence type="ECO:0000256" key="4">
    <source>
        <dbReference type="ARBA" id="ARBA00010561"/>
    </source>
</evidence>
<comment type="catalytic activity">
    <reaction evidence="17 19">
        <text>alpha-ribazole + adenosylcob(III)inamide-GDP = adenosylcob(III)alamin + GMP + H(+)</text>
        <dbReference type="Rhea" id="RHEA:16049"/>
        <dbReference type="ChEBI" id="CHEBI:10329"/>
        <dbReference type="ChEBI" id="CHEBI:15378"/>
        <dbReference type="ChEBI" id="CHEBI:18408"/>
        <dbReference type="ChEBI" id="CHEBI:58115"/>
        <dbReference type="ChEBI" id="CHEBI:60487"/>
        <dbReference type="EC" id="2.7.8.26"/>
    </reaction>
</comment>
<reference evidence="20 21" key="2">
    <citation type="submission" date="2015-10" db="EMBL/GenBank/DDBJ databases">
        <title>Draft Genome Sequence of Prosthecomicrobium hirschii ATCC 27832.</title>
        <authorList>
            <person name="Daniel J."/>
            <person name="Givan S.A."/>
            <person name="Brun Y.V."/>
            <person name="Brown P.J."/>
        </authorList>
    </citation>
    <scope>NUCLEOTIDE SEQUENCE [LARGE SCALE GENOMIC DNA]</scope>
    <source>
        <strain evidence="20 21">16</strain>
    </source>
</reference>
<keyword evidence="12 19" id="KW-1133">Transmembrane helix</keyword>
<evidence type="ECO:0000313" key="20">
    <source>
        <dbReference type="EMBL" id="KPL55681.1"/>
    </source>
</evidence>
<reference evidence="20 21" key="1">
    <citation type="submission" date="2015-09" db="EMBL/GenBank/DDBJ databases">
        <authorList>
            <consortium name="Swine Surveillance"/>
        </authorList>
    </citation>
    <scope>NUCLEOTIDE SEQUENCE [LARGE SCALE GENOMIC DNA]</scope>
    <source>
        <strain evidence="20 21">16</strain>
    </source>
</reference>
<evidence type="ECO:0000256" key="5">
    <source>
        <dbReference type="ARBA" id="ARBA00013200"/>
    </source>
</evidence>
<dbReference type="Pfam" id="PF02654">
    <property type="entry name" value="CobS"/>
    <property type="match status" value="1"/>
</dbReference>
<evidence type="ECO:0000256" key="8">
    <source>
        <dbReference type="ARBA" id="ARBA00022573"/>
    </source>
</evidence>
<evidence type="ECO:0000256" key="14">
    <source>
        <dbReference type="ARBA" id="ARBA00025228"/>
    </source>
</evidence>
<evidence type="ECO:0000256" key="18">
    <source>
        <dbReference type="ARBA" id="ARBA00049504"/>
    </source>
</evidence>
<evidence type="ECO:0000256" key="10">
    <source>
        <dbReference type="ARBA" id="ARBA00022692"/>
    </source>
</evidence>
<feature type="transmembrane region" description="Helical" evidence="19">
    <location>
        <begin position="132"/>
        <end position="157"/>
    </location>
</feature>
<organism evidence="20 21">
    <name type="scientific">Prosthecodimorpha hirschii</name>
    <dbReference type="NCBI Taxonomy" id="665126"/>
    <lineage>
        <taxon>Bacteria</taxon>
        <taxon>Pseudomonadati</taxon>
        <taxon>Pseudomonadota</taxon>
        <taxon>Alphaproteobacteria</taxon>
        <taxon>Hyphomicrobiales</taxon>
        <taxon>Ancalomicrobiaceae</taxon>
        <taxon>Prosthecodimorpha</taxon>
    </lineage>
</organism>
<proteinExistence type="inferred from homology"/>
<evidence type="ECO:0000256" key="7">
    <source>
        <dbReference type="ARBA" id="ARBA00022475"/>
    </source>
</evidence>
<dbReference type="EMBL" id="LJYW01000001">
    <property type="protein sequence ID" value="KPL55681.1"/>
    <property type="molecule type" value="Genomic_DNA"/>
</dbReference>
<gene>
    <name evidence="19" type="primary">cobS</name>
    <name evidence="20" type="ORF">ABB55_05015</name>
</gene>
<keyword evidence="10 19" id="KW-0812">Transmembrane</keyword>
<comment type="pathway">
    <text evidence="3 19">Cofactor biosynthesis; adenosylcobalamin biosynthesis; adenosylcobalamin from cob(II)yrinate a,c-diamide: step 7/7.</text>
</comment>
<comment type="cofactor">
    <cofactor evidence="1 19">
        <name>Mg(2+)</name>
        <dbReference type="ChEBI" id="CHEBI:18420"/>
    </cofactor>
</comment>